<evidence type="ECO:0000313" key="3">
    <source>
        <dbReference type="Proteomes" id="UP000177953"/>
    </source>
</evidence>
<proteinExistence type="predicted"/>
<feature type="transmembrane region" description="Helical" evidence="1">
    <location>
        <begin position="255"/>
        <end position="276"/>
    </location>
</feature>
<dbReference type="EMBL" id="MFPU01000075">
    <property type="protein sequence ID" value="OGH68910.1"/>
    <property type="molecule type" value="Genomic_DNA"/>
</dbReference>
<name>A0A1F6MBG7_9BACT</name>
<keyword evidence="1" id="KW-0812">Transmembrane</keyword>
<protein>
    <recommendedName>
        <fullName evidence="4">Alpha-galactosidase NEW3 domain-containing protein</fullName>
    </recommendedName>
</protein>
<dbReference type="AlphaFoldDB" id="A0A1F6MBG7"/>
<keyword evidence="1" id="KW-1133">Transmembrane helix</keyword>
<keyword evidence="1" id="KW-0472">Membrane</keyword>
<comment type="caution">
    <text evidence="2">The sequence shown here is derived from an EMBL/GenBank/DDBJ whole genome shotgun (WGS) entry which is preliminary data.</text>
</comment>
<gene>
    <name evidence="2" type="ORF">A2754_03700</name>
</gene>
<evidence type="ECO:0000313" key="2">
    <source>
        <dbReference type="EMBL" id="OGH68910.1"/>
    </source>
</evidence>
<dbReference type="Proteomes" id="UP000177953">
    <property type="component" value="Unassembled WGS sequence"/>
</dbReference>
<evidence type="ECO:0008006" key="4">
    <source>
        <dbReference type="Google" id="ProtNLM"/>
    </source>
</evidence>
<accession>A0A1F6MBG7</accession>
<sequence>MKKVFWLVVLTVTFILGSQARAFGITPARYLVTVNPGESQTLVMTIDNNEPKPVNFSLSITGMRQDSAGRSVFTAGLDPAETWVKPEAQSVTLRSGEKRKIRFTVSVPKDALPGSRYLGLAIESIPARNGETIVNGRLTALLILQIAGVVTESLSLESHAPTNFIWKKNLPFTLKLTNNGTIETPVSGQVITKNWRGRALDIQPLVLGNQLIAGTKRSIDTALAAQKIFWPGLYAADIQIRYGKTNQKISSTIHFWYLPRDAAVTVGLLIILLLILKFRRRKK</sequence>
<organism evidence="2 3">
    <name type="scientific">Candidatus Magasanikbacteria bacterium RIFCSPHIGHO2_01_FULL_47_8</name>
    <dbReference type="NCBI Taxonomy" id="1798673"/>
    <lineage>
        <taxon>Bacteria</taxon>
        <taxon>Candidatus Magasanikiibacteriota</taxon>
    </lineage>
</organism>
<evidence type="ECO:0000256" key="1">
    <source>
        <dbReference type="SAM" id="Phobius"/>
    </source>
</evidence>
<reference evidence="2 3" key="1">
    <citation type="journal article" date="2016" name="Nat. Commun.">
        <title>Thousands of microbial genomes shed light on interconnected biogeochemical processes in an aquifer system.</title>
        <authorList>
            <person name="Anantharaman K."/>
            <person name="Brown C.T."/>
            <person name="Hug L.A."/>
            <person name="Sharon I."/>
            <person name="Castelle C.J."/>
            <person name="Probst A.J."/>
            <person name="Thomas B.C."/>
            <person name="Singh A."/>
            <person name="Wilkins M.J."/>
            <person name="Karaoz U."/>
            <person name="Brodie E.L."/>
            <person name="Williams K.H."/>
            <person name="Hubbard S.S."/>
            <person name="Banfield J.F."/>
        </authorList>
    </citation>
    <scope>NUCLEOTIDE SEQUENCE [LARGE SCALE GENOMIC DNA]</scope>
</reference>